<dbReference type="Pfam" id="PF04408">
    <property type="entry name" value="WHD_HA2"/>
    <property type="match status" value="1"/>
</dbReference>
<dbReference type="GO" id="GO:0022613">
    <property type="term" value="P:ribonucleoprotein complex biogenesis"/>
    <property type="evidence" value="ECO:0007669"/>
    <property type="project" value="UniProtKB-ARBA"/>
</dbReference>
<dbReference type="SMART" id="SM00847">
    <property type="entry name" value="HA2"/>
    <property type="match status" value="1"/>
</dbReference>
<evidence type="ECO:0000256" key="1">
    <source>
        <dbReference type="ARBA" id="ARBA00004123"/>
    </source>
</evidence>
<dbReference type="EMBL" id="CABFWN010000003">
    <property type="protein sequence ID" value="VUG18649.1"/>
    <property type="molecule type" value="Genomic_DNA"/>
</dbReference>
<dbReference type="GO" id="GO:0005524">
    <property type="term" value="F:ATP binding"/>
    <property type="evidence" value="ECO:0007669"/>
    <property type="project" value="UniProtKB-KW"/>
</dbReference>
<dbReference type="GO" id="GO:0071826">
    <property type="term" value="P:protein-RNA complex organization"/>
    <property type="evidence" value="ECO:0007669"/>
    <property type="project" value="UniProtKB-ARBA"/>
</dbReference>
<dbReference type="PROSITE" id="PS51192">
    <property type="entry name" value="HELICASE_ATP_BIND_1"/>
    <property type="match status" value="1"/>
</dbReference>
<dbReference type="Pfam" id="PF07717">
    <property type="entry name" value="OB_NTP_bind"/>
    <property type="match status" value="1"/>
</dbReference>
<dbReference type="InterPro" id="IPR048333">
    <property type="entry name" value="HA2_WH"/>
</dbReference>
<dbReference type="GO" id="GO:0071013">
    <property type="term" value="C:catalytic step 2 spliceosome"/>
    <property type="evidence" value="ECO:0007669"/>
    <property type="project" value="TreeGrafter"/>
</dbReference>
<keyword evidence="5" id="KW-0378">Hydrolase</keyword>
<dbReference type="InterPro" id="IPR001650">
    <property type="entry name" value="Helicase_C-like"/>
</dbReference>
<keyword evidence="7" id="KW-0508">mRNA splicing</keyword>
<dbReference type="Pfam" id="PF00270">
    <property type="entry name" value="DEAD"/>
    <property type="match status" value="1"/>
</dbReference>
<dbReference type="GO" id="GO:0071006">
    <property type="term" value="C:U2-type catalytic step 1 spliceosome"/>
    <property type="evidence" value="ECO:0007669"/>
    <property type="project" value="UniProtKB-ARBA"/>
</dbReference>
<evidence type="ECO:0000259" key="12">
    <source>
        <dbReference type="PROSITE" id="PS51194"/>
    </source>
</evidence>
<evidence type="ECO:0000313" key="14">
    <source>
        <dbReference type="Proteomes" id="UP000478008"/>
    </source>
</evidence>
<dbReference type="Gene3D" id="1.20.120.1080">
    <property type="match status" value="1"/>
</dbReference>
<feature type="domain" description="Helicase C-terminal" evidence="12">
    <location>
        <begin position="507"/>
        <end position="681"/>
    </location>
</feature>
<organism evidence="13 14">
    <name type="scientific">Dekkera bruxellensis</name>
    <name type="common">Brettanomyces custersii</name>
    <dbReference type="NCBI Taxonomy" id="5007"/>
    <lineage>
        <taxon>Eukaryota</taxon>
        <taxon>Fungi</taxon>
        <taxon>Dikarya</taxon>
        <taxon>Ascomycota</taxon>
        <taxon>Saccharomycotina</taxon>
        <taxon>Pichiomycetes</taxon>
        <taxon>Pichiales</taxon>
        <taxon>Pichiaceae</taxon>
        <taxon>Brettanomyces</taxon>
    </lineage>
</organism>
<evidence type="ECO:0000256" key="2">
    <source>
        <dbReference type="ARBA" id="ARBA00012552"/>
    </source>
</evidence>
<comment type="subcellular location">
    <subcellularLocation>
        <location evidence="1">Nucleus</location>
    </subcellularLocation>
</comment>
<dbReference type="PROSITE" id="PS00690">
    <property type="entry name" value="DEAH_ATP_HELICASE"/>
    <property type="match status" value="1"/>
</dbReference>
<evidence type="ECO:0000256" key="4">
    <source>
        <dbReference type="ARBA" id="ARBA00022741"/>
    </source>
</evidence>
<evidence type="ECO:0000256" key="5">
    <source>
        <dbReference type="ARBA" id="ARBA00022801"/>
    </source>
</evidence>
<dbReference type="CDD" id="cd18791">
    <property type="entry name" value="SF2_C_RHA"/>
    <property type="match status" value="1"/>
</dbReference>
<feature type="region of interest" description="Disordered" evidence="10">
    <location>
        <begin position="1"/>
        <end position="98"/>
    </location>
</feature>
<dbReference type="Gene3D" id="3.40.50.300">
    <property type="entry name" value="P-loop containing nucleotide triphosphate hydrolases"/>
    <property type="match status" value="2"/>
</dbReference>
<feature type="region of interest" description="Disordered" evidence="10">
    <location>
        <begin position="765"/>
        <end position="788"/>
    </location>
</feature>
<evidence type="ECO:0000256" key="9">
    <source>
        <dbReference type="ARBA" id="ARBA00047984"/>
    </source>
</evidence>
<evidence type="ECO:0000256" key="3">
    <source>
        <dbReference type="ARBA" id="ARBA00022664"/>
    </source>
</evidence>
<keyword evidence="3" id="KW-0507">mRNA processing</keyword>
<dbReference type="PANTHER" id="PTHR18934:SF83">
    <property type="entry name" value="PRE-MRNA-SPLICING FACTOR ATP-DEPENDENT RNA HELICASE DHX16"/>
    <property type="match status" value="1"/>
</dbReference>
<dbReference type="AlphaFoldDB" id="A0A7D9H3D1"/>
<evidence type="ECO:0000256" key="6">
    <source>
        <dbReference type="ARBA" id="ARBA00022840"/>
    </source>
</evidence>
<feature type="compositionally biased region" description="Basic residues" evidence="10">
    <location>
        <begin position="1"/>
        <end position="28"/>
    </location>
</feature>
<comment type="catalytic activity">
    <reaction evidence="9">
        <text>ATP + H2O = ADP + phosphate + H(+)</text>
        <dbReference type="Rhea" id="RHEA:13065"/>
        <dbReference type="ChEBI" id="CHEBI:15377"/>
        <dbReference type="ChEBI" id="CHEBI:15378"/>
        <dbReference type="ChEBI" id="CHEBI:30616"/>
        <dbReference type="ChEBI" id="CHEBI:43474"/>
        <dbReference type="ChEBI" id="CHEBI:456216"/>
        <dbReference type="EC" id="3.6.4.13"/>
    </reaction>
</comment>
<dbReference type="EC" id="3.6.4.13" evidence="2"/>
<evidence type="ECO:0000256" key="7">
    <source>
        <dbReference type="ARBA" id="ARBA00023187"/>
    </source>
</evidence>
<accession>A0A7D9H3D1</accession>
<dbReference type="SMART" id="SM00487">
    <property type="entry name" value="DEXDc"/>
    <property type="match status" value="1"/>
</dbReference>
<protein>
    <recommendedName>
        <fullName evidence="2">RNA helicase</fullName>
        <ecNumber evidence="2">3.6.4.13</ecNumber>
    </recommendedName>
</protein>
<name>A0A7D9H3D1_DEKBR</name>
<dbReference type="PANTHER" id="PTHR18934">
    <property type="entry name" value="ATP-DEPENDENT RNA HELICASE"/>
    <property type="match status" value="1"/>
</dbReference>
<proteinExistence type="predicted"/>
<dbReference type="InterPro" id="IPR007502">
    <property type="entry name" value="Helicase-assoc_dom"/>
</dbReference>
<dbReference type="SMART" id="SM00490">
    <property type="entry name" value="HELICc"/>
    <property type="match status" value="1"/>
</dbReference>
<dbReference type="FunFam" id="3.40.50.300:FF:000007">
    <property type="entry name" value="Pre-mRNA-splicing factor ATP-dependent RNA helicase"/>
    <property type="match status" value="1"/>
</dbReference>
<dbReference type="FunFam" id="3.40.50.300:FF:000726">
    <property type="entry name" value="Pre-mRNA-splicing factor ATP-dependent RNA helicase"/>
    <property type="match status" value="1"/>
</dbReference>
<keyword evidence="8" id="KW-0539">Nucleus</keyword>
<sequence length="970" mass="110881">MSLHRKTQNSKHRMSNIKSGQFKRRKRNSAANEWTDQDKKKEITADHQAPADKPDDTIKVVEKGTKHKDEDESILFPNRISQDDEHDRDNTKGETGPDVNFEQLRLRSRQKYLSEREKKEMVLLRGELKDFERDIEKLGWGNMSEQERHEYEIKKEILSIFDRRSRLEEEEERGGGSFLIEDDYVNEEGRIDTKRKGDVLTGKNRRMQFLLDEEHGKKHNRLKQLSHFTNLKKNDKQHEEKTYDYVFDQAQAVDFTGGDEEDDADSKLTADEKALWEKIRREEERVKTIEDTRKSLPVFQYRDQLIEAVKKYPVLIVVGQTGSGKTTQLPQYLYEAGFDKGPLGKEVARKDGQKFKIGCTQPRRVAATAVASRVSDEVGTRVGDRVGYSIRFDDRTSEKTVIKYMTDGMLLREFMSDPDLSEYSVMMVDEAHERTLHTDILLGLLKELSSERPEFRLLISSATMDSEKFSAYFNDAPIFNVPGRRFPVSIHYTMQPEANYLHAATTTVFQIHFSQKEGDILVFLTGQDEIETMAANLRATCEKLAGQMERQLIVCPIYANLPQEQQKLIFMKTPANARKVVLATNIAETSLTIDGIANVIDCGFVKEDRYSPVTGIQSLAVVPCSRASADQRAGRAGRTGPGKCFRLYTRWSYMNEMAATPTPEILRTNLSGVVLQMESLGITDLLHFDFLDSPSPEALIKALEQLYSLGALNEKGELTWTGAKMAELPCDPMLARCLLASSSLNCCTEVVSVISMLEESNSIFSGRTSRKAGENPSAQPSAATSAEKFRTRADARLGGDHLTLLEIWNQFATNGFSPQWCRDNFIQYRAMNRARNVRNQLARLCRKMNLYGEEEIEEQNGADSMIRMESMSRDERDRLKVRIMKSFARGFFANAAKLSRSGDYYQTLKKHQPVYVHPSSALFRMVPPPKYVIYNELMLTSKEFMRNCMPVSERWLGEYAPHYYRSSGGK</sequence>
<feature type="compositionally biased region" description="Basic and acidic residues" evidence="10">
    <location>
        <begin position="36"/>
        <end position="70"/>
    </location>
</feature>
<dbReference type="InterPro" id="IPR027417">
    <property type="entry name" value="P-loop_NTPase"/>
</dbReference>
<dbReference type="InterPro" id="IPR011545">
    <property type="entry name" value="DEAD/DEAH_box_helicase_dom"/>
</dbReference>
<evidence type="ECO:0000313" key="13">
    <source>
        <dbReference type="EMBL" id="VUG18649.1"/>
    </source>
</evidence>
<keyword evidence="4" id="KW-0547">Nucleotide-binding</keyword>
<evidence type="ECO:0000256" key="10">
    <source>
        <dbReference type="SAM" id="MobiDB-lite"/>
    </source>
</evidence>
<dbReference type="PROSITE" id="PS51194">
    <property type="entry name" value="HELICASE_CTER"/>
    <property type="match status" value="1"/>
</dbReference>
<dbReference type="GO" id="GO:0000398">
    <property type="term" value="P:mRNA splicing, via spliceosome"/>
    <property type="evidence" value="ECO:0007669"/>
    <property type="project" value="UniProtKB-ARBA"/>
</dbReference>
<keyword evidence="6" id="KW-0067">ATP-binding</keyword>
<evidence type="ECO:0000259" key="11">
    <source>
        <dbReference type="PROSITE" id="PS51192"/>
    </source>
</evidence>
<dbReference type="GO" id="GO:0003724">
    <property type="term" value="F:RNA helicase activity"/>
    <property type="evidence" value="ECO:0007669"/>
    <property type="project" value="UniProtKB-EC"/>
</dbReference>
<dbReference type="Pfam" id="PF00271">
    <property type="entry name" value="Helicase_C"/>
    <property type="match status" value="1"/>
</dbReference>
<gene>
    <name evidence="13" type="primary">PRP2</name>
    <name evidence="13" type="ORF">DEBR0S3_16600G</name>
</gene>
<evidence type="ECO:0000256" key="8">
    <source>
        <dbReference type="ARBA" id="ARBA00023242"/>
    </source>
</evidence>
<dbReference type="GO" id="GO:0016787">
    <property type="term" value="F:hydrolase activity"/>
    <property type="evidence" value="ECO:0007669"/>
    <property type="project" value="UniProtKB-KW"/>
</dbReference>
<dbReference type="GO" id="GO:0003723">
    <property type="term" value="F:RNA binding"/>
    <property type="evidence" value="ECO:0007669"/>
    <property type="project" value="TreeGrafter"/>
</dbReference>
<dbReference type="Proteomes" id="UP000478008">
    <property type="component" value="Unassembled WGS sequence"/>
</dbReference>
<feature type="compositionally biased region" description="Basic and acidic residues" evidence="10">
    <location>
        <begin position="81"/>
        <end position="92"/>
    </location>
</feature>
<reference evidence="13 14" key="1">
    <citation type="submission" date="2019-07" db="EMBL/GenBank/DDBJ databases">
        <authorList>
            <person name="Friedrich A."/>
            <person name="Schacherer J."/>
        </authorList>
    </citation>
    <scope>NUCLEOTIDE SEQUENCE [LARGE SCALE GENOMIC DNA]</scope>
</reference>
<dbReference type="InterPro" id="IPR002464">
    <property type="entry name" value="DNA/RNA_helicase_DEAH_CS"/>
</dbReference>
<feature type="domain" description="Helicase ATP-binding" evidence="11">
    <location>
        <begin position="306"/>
        <end position="482"/>
    </location>
</feature>
<keyword evidence="14" id="KW-1185">Reference proteome</keyword>
<dbReference type="Pfam" id="PF21010">
    <property type="entry name" value="HA2_C"/>
    <property type="match status" value="1"/>
</dbReference>
<dbReference type="InterPro" id="IPR014001">
    <property type="entry name" value="Helicase_ATP-bd"/>
</dbReference>
<dbReference type="InterPro" id="IPR011709">
    <property type="entry name" value="DEAD-box_helicase_OB_fold"/>
</dbReference>
<dbReference type="SUPFAM" id="SSF52540">
    <property type="entry name" value="P-loop containing nucleoside triphosphate hydrolases"/>
    <property type="match status" value="1"/>
</dbReference>